<comment type="caution">
    <text evidence="2">The sequence shown here is derived from an EMBL/GenBank/DDBJ whole genome shotgun (WGS) entry which is preliminary data.</text>
</comment>
<evidence type="ECO:0000313" key="3">
    <source>
        <dbReference type="Proteomes" id="UP000658258"/>
    </source>
</evidence>
<feature type="signal peptide" evidence="1">
    <location>
        <begin position="1"/>
        <end position="21"/>
    </location>
</feature>
<evidence type="ECO:0000313" key="2">
    <source>
        <dbReference type="EMBL" id="GHE56540.1"/>
    </source>
</evidence>
<keyword evidence="3" id="KW-1185">Reference proteome</keyword>
<protein>
    <submittedName>
        <fullName evidence="2">Uncharacterized protein</fullName>
    </submittedName>
</protein>
<evidence type="ECO:0000256" key="1">
    <source>
        <dbReference type="SAM" id="SignalP"/>
    </source>
</evidence>
<sequence>MTHRLILMAGLILTALFPLSAQTNAVEIVADPTSVSFETVSMGEKGFAILEKHMLEKSRSYHLKVHFYNPQLVLQQTVILPLDVRTNILRTDFNNGQLYLLTQKTILRNELSIIKFNEKYEFTEIKVPLFESKEVWFFEVVNNKALFAGLFDARSTAFLLDMTNGTIQTLQGLYSQTSNLVQCTFDEKWEVVSIITSHYNTNKDLGFELKNYDSQGRLVRQHVFNPLPGYQLHVSSVSDFAGGRQLIAGFYTLPKSQGYSGIFHVMLDQESKKDIVLTPFFEIEGFFSHLGEKRANKVVSKAKEKVAKKGKWSTETEATLFPIQTDGNHFFLSMTFYRSLQRNRNSSVITLLENQSTRYLALRFTLNISHHMLAVVNQKGELAETLHIDGQYTQQTSFNNFVQSTFQGQTGLIARNEKELYGGVIKPQNKSPFAQSLEAHLASRQFKVYNSKLIEWHQNKILVTLLEGQMDKVGNVQRVFRVIPVTVE</sequence>
<feature type="chain" id="PRO_5046223890" evidence="1">
    <location>
        <begin position="22"/>
        <end position="488"/>
    </location>
</feature>
<organism evidence="2 3">
    <name type="scientific">Roseivirga thermotolerans</name>
    <dbReference type="NCBI Taxonomy" id="1758176"/>
    <lineage>
        <taxon>Bacteria</taxon>
        <taxon>Pseudomonadati</taxon>
        <taxon>Bacteroidota</taxon>
        <taxon>Cytophagia</taxon>
        <taxon>Cytophagales</taxon>
        <taxon>Roseivirgaceae</taxon>
        <taxon>Roseivirga</taxon>
    </lineage>
</organism>
<proteinExistence type="predicted"/>
<keyword evidence="1" id="KW-0732">Signal</keyword>
<dbReference type="RefSeq" id="WP_189629017.1">
    <property type="nucleotide sequence ID" value="NZ_BNAG01000001.1"/>
</dbReference>
<reference evidence="3" key="1">
    <citation type="journal article" date="2019" name="Int. J. Syst. Evol. Microbiol.">
        <title>The Global Catalogue of Microorganisms (GCM) 10K type strain sequencing project: providing services to taxonomists for standard genome sequencing and annotation.</title>
        <authorList>
            <consortium name="The Broad Institute Genomics Platform"/>
            <consortium name="The Broad Institute Genome Sequencing Center for Infectious Disease"/>
            <person name="Wu L."/>
            <person name="Ma J."/>
        </authorList>
    </citation>
    <scope>NUCLEOTIDE SEQUENCE [LARGE SCALE GENOMIC DNA]</scope>
    <source>
        <strain evidence="3">CGMCC 1.15111</strain>
    </source>
</reference>
<dbReference type="EMBL" id="BNAG01000001">
    <property type="protein sequence ID" value="GHE56540.1"/>
    <property type="molecule type" value="Genomic_DNA"/>
</dbReference>
<accession>A0ABQ3I753</accession>
<gene>
    <name evidence="2" type="ORF">GCM10011340_09340</name>
</gene>
<dbReference type="Proteomes" id="UP000658258">
    <property type="component" value="Unassembled WGS sequence"/>
</dbReference>
<name>A0ABQ3I753_9BACT</name>